<evidence type="ECO:0000256" key="2">
    <source>
        <dbReference type="ARBA" id="ARBA00022598"/>
    </source>
</evidence>
<dbReference type="Gene3D" id="3.30.300.30">
    <property type="match status" value="1"/>
</dbReference>
<dbReference type="OrthoDB" id="9766486at2"/>
<dbReference type="PROSITE" id="PS00455">
    <property type="entry name" value="AMP_BINDING"/>
    <property type="match status" value="1"/>
</dbReference>
<dbReference type="Pfam" id="PF13193">
    <property type="entry name" value="AMP-binding_C"/>
    <property type="match status" value="1"/>
</dbReference>
<sequence>MYLTQGLRRAVQQTPGAIASVFQGRRRTFAELGARVARLGGLLRSLGVAPGDRVGMLSLNSDWYLEYYPGVYWAGGAVNPINTRWSPAEIAFSLEDCQTGILLVDDHHAAMVAELRGRCPGLHTVVHVGDGPAPDGMLGYEALLAQAEPVDDALRGGEDLAGVFYTGGTTGSPKGVMLPHRGLYSNAVGVVAEGAVQHGCIGLHTAPMFHLADGCFMNAMFASGGTHVIVPRFDPVSVLGTIQDEGVTEALLVPTMIQMLVDHPDIGRFDIGSLRNVLYGASPISEGLLDRAMRAIPSAGFTQLYGMTELSPMATVLSQDMHREAGRRKGRHRSAGRAAIGCEVRVVDAMGNEVARGEVGEVAVRGPGVMLGYWNKPAETAAALRDGWMFTGDGGRMDEDGYLFIVDRIKDMIVTGGENVYSVEVESAVAAHPAVASCAVIGVPNDQWGELVHAFIVRKPGASVDEAAIVAHCKERIAGYKCPRQVSFIDAMPLSGAGKILKTQLRAPFWEGRERKVA</sequence>
<dbReference type="InterPro" id="IPR000873">
    <property type="entry name" value="AMP-dep_synth/lig_dom"/>
</dbReference>
<gene>
    <name evidence="5" type="ORF">DES41_106291</name>
</gene>
<dbReference type="GO" id="GO:0016878">
    <property type="term" value="F:acid-thiol ligase activity"/>
    <property type="evidence" value="ECO:0007669"/>
    <property type="project" value="UniProtKB-ARBA"/>
</dbReference>
<dbReference type="AlphaFoldDB" id="A0A368XSA2"/>
<dbReference type="SUPFAM" id="SSF56801">
    <property type="entry name" value="Acetyl-CoA synthetase-like"/>
    <property type="match status" value="1"/>
</dbReference>
<dbReference type="RefSeq" id="WP_114469822.1">
    <property type="nucleotide sequence ID" value="NZ_QPJK01000006.1"/>
</dbReference>
<evidence type="ECO:0000259" key="4">
    <source>
        <dbReference type="Pfam" id="PF13193"/>
    </source>
</evidence>
<dbReference type="InterPro" id="IPR050237">
    <property type="entry name" value="ATP-dep_AMP-bd_enzyme"/>
</dbReference>
<dbReference type="NCBIfam" id="NF004837">
    <property type="entry name" value="PRK06187.1"/>
    <property type="match status" value="1"/>
</dbReference>
<comment type="similarity">
    <text evidence="1">Belongs to the ATP-dependent AMP-binding enzyme family.</text>
</comment>
<evidence type="ECO:0000313" key="6">
    <source>
        <dbReference type="Proteomes" id="UP000252884"/>
    </source>
</evidence>
<keyword evidence="6" id="KW-1185">Reference proteome</keyword>
<feature type="domain" description="AMP-binding enzyme C-terminal" evidence="4">
    <location>
        <begin position="424"/>
        <end position="499"/>
    </location>
</feature>
<protein>
    <submittedName>
        <fullName evidence="5">Long-chain acyl-CoA synthetase</fullName>
    </submittedName>
</protein>
<keyword evidence="2" id="KW-0436">Ligase</keyword>
<dbReference type="InterPro" id="IPR045851">
    <property type="entry name" value="AMP-bd_C_sf"/>
</dbReference>
<feature type="domain" description="AMP-dependent synthetase/ligase" evidence="3">
    <location>
        <begin position="7"/>
        <end position="374"/>
    </location>
</feature>
<evidence type="ECO:0000313" key="5">
    <source>
        <dbReference type="EMBL" id="RCW69417.1"/>
    </source>
</evidence>
<proteinExistence type="inferred from homology"/>
<dbReference type="Gene3D" id="3.40.50.12780">
    <property type="entry name" value="N-terminal domain of ligase-like"/>
    <property type="match status" value="1"/>
</dbReference>
<comment type="caution">
    <text evidence="5">The sequence shown here is derived from an EMBL/GenBank/DDBJ whole genome shotgun (WGS) entry which is preliminary data.</text>
</comment>
<dbReference type="PANTHER" id="PTHR43767:SF1">
    <property type="entry name" value="NONRIBOSOMAL PEPTIDE SYNTHASE PES1 (EUROFUNG)-RELATED"/>
    <property type="match status" value="1"/>
</dbReference>
<accession>A0A368XSA2</accession>
<evidence type="ECO:0000256" key="1">
    <source>
        <dbReference type="ARBA" id="ARBA00006432"/>
    </source>
</evidence>
<name>A0A368XSA2_9BURK</name>
<dbReference type="InterPro" id="IPR025110">
    <property type="entry name" value="AMP-bd_C"/>
</dbReference>
<dbReference type="EMBL" id="QPJK01000006">
    <property type="protein sequence ID" value="RCW69417.1"/>
    <property type="molecule type" value="Genomic_DNA"/>
</dbReference>
<dbReference type="FunFam" id="3.30.300.30:FF:000008">
    <property type="entry name" value="2,3-dihydroxybenzoate-AMP ligase"/>
    <property type="match status" value="1"/>
</dbReference>
<dbReference type="CDD" id="cd17631">
    <property type="entry name" value="FACL_FadD13-like"/>
    <property type="match status" value="1"/>
</dbReference>
<dbReference type="InterPro" id="IPR020845">
    <property type="entry name" value="AMP-binding_CS"/>
</dbReference>
<evidence type="ECO:0000259" key="3">
    <source>
        <dbReference type="Pfam" id="PF00501"/>
    </source>
</evidence>
<organism evidence="5 6">
    <name type="scientific">Pseudorhodoferax soli</name>
    <dbReference type="NCBI Taxonomy" id="545864"/>
    <lineage>
        <taxon>Bacteria</taxon>
        <taxon>Pseudomonadati</taxon>
        <taxon>Pseudomonadota</taxon>
        <taxon>Betaproteobacteria</taxon>
        <taxon>Burkholderiales</taxon>
        <taxon>Comamonadaceae</taxon>
    </lineage>
</organism>
<reference evidence="5 6" key="1">
    <citation type="submission" date="2018-07" db="EMBL/GenBank/DDBJ databases">
        <title>Genomic Encyclopedia of Type Strains, Phase IV (KMG-IV): sequencing the most valuable type-strain genomes for metagenomic binning, comparative biology and taxonomic classification.</title>
        <authorList>
            <person name="Goeker M."/>
        </authorList>
    </citation>
    <scope>NUCLEOTIDE SEQUENCE [LARGE SCALE GENOMIC DNA]</scope>
    <source>
        <strain evidence="5 6">DSM 21634</strain>
    </source>
</reference>
<dbReference type="Pfam" id="PF00501">
    <property type="entry name" value="AMP-binding"/>
    <property type="match status" value="1"/>
</dbReference>
<dbReference type="InterPro" id="IPR042099">
    <property type="entry name" value="ANL_N_sf"/>
</dbReference>
<dbReference type="Proteomes" id="UP000252884">
    <property type="component" value="Unassembled WGS sequence"/>
</dbReference>
<dbReference type="PANTHER" id="PTHR43767">
    <property type="entry name" value="LONG-CHAIN-FATTY-ACID--COA LIGASE"/>
    <property type="match status" value="1"/>
</dbReference>